<organism evidence="1 2">
    <name type="scientific">Panagrolaimus sp. PS1159</name>
    <dbReference type="NCBI Taxonomy" id="55785"/>
    <lineage>
        <taxon>Eukaryota</taxon>
        <taxon>Metazoa</taxon>
        <taxon>Ecdysozoa</taxon>
        <taxon>Nematoda</taxon>
        <taxon>Chromadorea</taxon>
        <taxon>Rhabditida</taxon>
        <taxon>Tylenchina</taxon>
        <taxon>Panagrolaimomorpha</taxon>
        <taxon>Panagrolaimoidea</taxon>
        <taxon>Panagrolaimidae</taxon>
        <taxon>Panagrolaimus</taxon>
    </lineage>
</organism>
<evidence type="ECO:0000313" key="1">
    <source>
        <dbReference type="Proteomes" id="UP000887580"/>
    </source>
</evidence>
<sequence length="459" mass="54837">MILSKEFYDQCCPTYQKVIDELEEKIAEIEEAKNPAEMNEYDQQIKAAILKFANEYLTPKEYWDHCISKLFDLGFDEYLKECYEINAIAYQHFHYDKELDLLPNPEGDGELYLKLVDFQCQASLDEGDYTADESDIRYPHNRLQECFRYFENNASRLPSTKVYKRYEEMKEMFSKIKAAEEDVEEWFKLLIEVDDDEFVKDNVEYRLGKNLLDRKLWMLYIEFLKQKEEYEDLLQVYSKYCRFFLDDIEMLKKYKSEMAKHENLVLPFSGNEEKFFKKTYITTCIDIKLVFGGTFISSLIPRLSRCDAKHIYLMCQNLSFNDFKFLVSHGQVVQYEMFLGEIKDEANAYIDLEKIMKYFYNIEKLWLPDVKVNANTAHALSNQNFNGKISYFSIQKIFGEPFDPHELLKFCVKTRDEKILFCMTFNKEFNAAFVHNLEQIMSDYVKSYEHTEIFISLND</sequence>
<dbReference type="WBParaSite" id="PS1159_v2.g126.t1">
    <property type="protein sequence ID" value="PS1159_v2.g126.t1"/>
    <property type="gene ID" value="PS1159_v2.g126"/>
</dbReference>
<dbReference type="Proteomes" id="UP000887580">
    <property type="component" value="Unplaced"/>
</dbReference>
<accession>A0AC35F0S9</accession>
<reference evidence="2" key="1">
    <citation type="submission" date="2022-11" db="UniProtKB">
        <authorList>
            <consortium name="WormBaseParasite"/>
        </authorList>
    </citation>
    <scope>IDENTIFICATION</scope>
</reference>
<evidence type="ECO:0000313" key="2">
    <source>
        <dbReference type="WBParaSite" id="PS1159_v2.g126.t1"/>
    </source>
</evidence>
<protein>
    <submittedName>
        <fullName evidence="2">Uncharacterized protein</fullName>
    </submittedName>
</protein>
<proteinExistence type="predicted"/>
<name>A0AC35F0S9_9BILA</name>